<sequence length="67" mass="7986">MIQKNARERIGKEYYSDYQKVKPIGRLDSLDTCRWNWDPDQSYLEAGHHIKSNSAKWLENNVVTIFQ</sequence>
<dbReference type="AlphaFoldDB" id="A0A2P2KYU1"/>
<reference evidence="1" key="1">
    <citation type="submission" date="2018-02" db="EMBL/GenBank/DDBJ databases">
        <title>Rhizophora mucronata_Transcriptome.</title>
        <authorList>
            <person name="Meera S.P."/>
            <person name="Sreeshan A."/>
            <person name="Augustine A."/>
        </authorList>
    </citation>
    <scope>NUCLEOTIDE SEQUENCE</scope>
    <source>
        <tissue evidence="1">Leaf</tissue>
    </source>
</reference>
<evidence type="ECO:0000313" key="1">
    <source>
        <dbReference type="EMBL" id="MBX10892.1"/>
    </source>
</evidence>
<organism evidence="1">
    <name type="scientific">Rhizophora mucronata</name>
    <name type="common">Asiatic mangrove</name>
    <dbReference type="NCBI Taxonomy" id="61149"/>
    <lineage>
        <taxon>Eukaryota</taxon>
        <taxon>Viridiplantae</taxon>
        <taxon>Streptophyta</taxon>
        <taxon>Embryophyta</taxon>
        <taxon>Tracheophyta</taxon>
        <taxon>Spermatophyta</taxon>
        <taxon>Magnoliopsida</taxon>
        <taxon>eudicotyledons</taxon>
        <taxon>Gunneridae</taxon>
        <taxon>Pentapetalae</taxon>
        <taxon>rosids</taxon>
        <taxon>fabids</taxon>
        <taxon>Malpighiales</taxon>
        <taxon>Rhizophoraceae</taxon>
        <taxon>Rhizophora</taxon>
    </lineage>
</organism>
<protein>
    <submittedName>
        <fullName evidence="1">Isoamylase 1ic-like isoform X2</fullName>
    </submittedName>
</protein>
<name>A0A2P2KYU1_RHIMU</name>
<accession>A0A2P2KYU1</accession>
<dbReference type="EMBL" id="GGEC01030408">
    <property type="protein sequence ID" value="MBX10892.1"/>
    <property type="molecule type" value="Transcribed_RNA"/>
</dbReference>
<proteinExistence type="predicted"/>